<dbReference type="PANTHER" id="PTHR30086:SF20">
    <property type="entry name" value="ARGININE EXPORTER PROTEIN ARGO-RELATED"/>
    <property type="match status" value="1"/>
</dbReference>
<evidence type="ECO:0000256" key="2">
    <source>
        <dbReference type="ARBA" id="ARBA00022475"/>
    </source>
</evidence>
<evidence type="ECO:0000313" key="7">
    <source>
        <dbReference type="EMBL" id="NIK15865.1"/>
    </source>
</evidence>
<evidence type="ECO:0000256" key="4">
    <source>
        <dbReference type="ARBA" id="ARBA00022989"/>
    </source>
</evidence>
<evidence type="ECO:0000256" key="1">
    <source>
        <dbReference type="ARBA" id="ARBA00004651"/>
    </source>
</evidence>
<dbReference type="GO" id="GO:0015171">
    <property type="term" value="F:amino acid transmembrane transporter activity"/>
    <property type="evidence" value="ECO:0007669"/>
    <property type="project" value="TreeGrafter"/>
</dbReference>
<proteinExistence type="predicted"/>
<feature type="transmembrane region" description="Helical" evidence="6">
    <location>
        <begin position="143"/>
        <end position="171"/>
    </location>
</feature>
<dbReference type="PANTHER" id="PTHR30086">
    <property type="entry name" value="ARGININE EXPORTER PROTEIN ARGO"/>
    <property type="match status" value="1"/>
</dbReference>
<organism evidence="7 8">
    <name type="scientific">Saccharococcus thermophilus</name>
    <dbReference type="NCBI Taxonomy" id="29396"/>
    <lineage>
        <taxon>Bacteria</taxon>
        <taxon>Bacillati</taxon>
        <taxon>Bacillota</taxon>
        <taxon>Bacilli</taxon>
        <taxon>Bacillales</taxon>
        <taxon>Anoxybacillaceae</taxon>
        <taxon>Saccharococcus</taxon>
    </lineage>
</organism>
<keyword evidence="8" id="KW-1185">Reference proteome</keyword>
<feature type="transmembrane region" description="Helical" evidence="6">
    <location>
        <begin position="65"/>
        <end position="88"/>
    </location>
</feature>
<comment type="subcellular location">
    <subcellularLocation>
        <location evidence="1">Cell membrane</location>
        <topology evidence="1">Multi-pass membrane protein</topology>
    </subcellularLocation>
</comment>
<dbReference type="Proteomes" id="UP000532769">
    <property type="component" value="Unassembled WGS sequence"/>
</dbReference>
<dbReference type="EMBL" id="JAASRS010000001">
    <property type="protein sequence ID" value="NIK15865.1"/>
    <property type="molecule type" value="Genomic_DNA"/>
</dbReference>
<dbReference type="InterPro" id="IPR001123">
    <property type="entry name" value="LeuE-type"/>
</dbReference>
<reference evidence="7 8" key="1">
    <citation type="submission" date="2020-03" db="EMBL/GenBank/DDBJ databases">
        <title>Genomic Encyclopedia of Archaeal and Bacterial Type Strains, Phase II (KMG-II): from individual species to whole genera.</title>
        <authorList>
            <person name="Goeker M."/>
        </authorList>
    </citation>
    <scope>NUCLEOTIDE SEQUENCE [LARGE SCALE GENOMIC DNA]</scope>
    <source>
        <strain evidence="7 8">DSM 4749</strain>
    </source>
</reference>
<feature type="transmembrane region" description="Helical" evidence="6">
    <location>
        <begin position="36"/>
        <end position="59"/>
    </location>
</feature>
<dbReference type="RefSeq" id="WP_208404389.1">
    <property type="nucleotide sequence ID" value="NZ_JAASRS010000001.1"/>
</dbReference>
<dbReference type="AlphaFoldDB" id="A0A846MJR2"/>
<keyword evidence="4 6" id="KW-1133">Transmembrane helix</keyword>
<dbReference type="Pfam" id="PF01810">
    <property type="entry name" value="LysE"/>
    <property type="match status" value="1"/>
</dbReference>
<dbReference type="PIRSF" id="PIRSF006324">
    <property type="entry name" value="LeuE"/>
    <property type="match status" value="1"/>
</dbReference>
<feature type="transmembrane region" description="Helical" evidence="6">
    <location>
        <begin position="6"/>
        <end position="24"/>
    </location>
</feature>
<keyword evidence="3 6" id="KW-0812">Transmembrane</keyword>
<evidence type="ECO:0000256" key="6">
    <source>
        <dbReference type="SAM" id="Phobius"/>
    </source>
</evidence>
<name>A0A846MJR2_9BACL</name>
<comment type="caution">
    <text evidence="7">The sequence shown here is derived from an EMBL/GenBank/DDBJ whole genome shotgun (WGS) entry which is preliminary data.</text>
</comment>
<evidence type="ECO:0000256" key="3">
    <source>
        <dbReference type="ARBA" id="ARBA00022692"/>
    </source>
</evidence>
<evidence type="ECO:0000256" key="5">
    <source>
        <dbReference type="ARBA" id="ARBA00023136"/>
    </source>
</evidence>
<protein>
    <submittedName>
        <fullName evidence="7">RhtB (Resistance to homoserine/threonine) family protein</fullName>
    </submittedName>
</protein>
<accession>A0A846MJR2</accession>
<gene>
    <name evidence="7" type="ORF">BDD39_002375</name>
</gene>
<keyword evidence="2" id="KW-1003">Cell membrane</keyword>
<feature type="transmembrane region" description="Helical" evidence="6">
    <location>
        <begin position="108"/>
        <end position="131"/>
    </location>
</feature>
<keyword evidence="5 6" id="KW-0472">Membrane</keyword>
<dbReference type="GO" id="GO:0005886">
    <property type="term" value="C:plasma membrane"/>
    <property type="evidence" value="ECO:0007669"/>
    <property type="project" value="UniProtKB-SubCell"/>
</dbReference>
<evidence type="ECO:0000313" key="8">
    <source>
        <dbReference type="Proteomes" id="UP000532769"/>
    </source>
</evidence>
<sequence>MLGITGYGVYLLMAILSTDTMYIISRSISQGRKAGIYSVLGISTGSFIHTLLAAFGLSIILKQSIVLFTAIKIMGAAYLIYLGIKMLFQKSLLKFEPSALQHLELRKIYMQGVITNVTNPKVALFFISFLPQFIITNNPYGPIPFIILGISFITTGTLWCLIIAYFASLATEKLRENTKIADLLNKLTGIIFIGLGIKLLQTKASQ</sequence>